<dbReference type="GO" id="GO:0005524">
    <property type="term" value="F:ATP binding"/>
    <property type="evidence" value="ECO:0007669"/>
    <property type="project" value="UniProtKB-UniRule"/>
</dbReference>
<evidence type="ECO:0000259" key="17">
    <source>
        <dbReference type="PROSITE" id="PS50011"/>
    </source>
</evidence>
<evidence type="ECO:0000256" key="13">
    <source>
        <dbReference type="ARBA" id="ARBA00048679"/>
    </source>
</evidence>
<dbReference type="GO" id="GO:0004674">
    <property type="term" value="F:protein serine/threonine kinase activity"/>
    <property type="evidence" value="ECO:0007669"/>
    <property type="project" value="UniProtKB-KW"/>
</dbReference>
<keyword evidence="5" id="KW-0808">Transferase</keyword>
<evidence type="ECO:0000256" key="4">
    <source>
        <dbReference type="ARBA" id="ARBA00022527"/>
    </source>
</evidence>
<dbReference type="InterPro" id="IPR000719">
    <property type="entry name" value="Prot_kinase_dom"/>
</dbReference>
<organism evidence="18 19">
    <name type="scientific">Gossypium anomalum</name>
    <dbReference type="NCBI Taxonomy" id="47600"/>
    <lineage>
        <taxon>Eukaryota</taxon>
        <taxon>Viridiplantae</taxon>
        <taxon>Streptophyta</taxon>
        <taxon>Embryophyta</taxon>
        <taxon>Tracheophyta</taxon>
        <taxon>Spermatophyta</taxon>
        <taxon>Magnoliopsida</taxon>
        <taxon>eudicotyledons</taxon>
        <taxon>Gunneridae</taxon>
        <taxon>Pentapetalae</taxon>
        <taxon>rosids</taxon>
        <taxon>malvids</taxon>
        <taxon>Malvales</taxon>
        <taxon>Malvaceae</taxon>
        <taxon>Malvoideae</taxon>
        <taxon>Gossypium</taxon>
    </lineage>
</organism>
<dbReference type="EMBL" id="JAHUZN010000005">
    <property type="protein sequence ID" value="KAG8494953.1"/>
    <property type="molecule type" value="Genomic_DNA"/>
</dbReference>
<dbReference type="PROSITE" id="PS00107">
    <property type="entry name" value="PROTEIN_KINASE_ATP"/>
    <property type="match status" value="1"/>
</dbReference>
<dbReference type="InterPro" id="IPR011009">
    <property type="entry name" value="Kinase-like_dom_sf"/>
</dbReference>
<evidence type="ECO:0000256" key="7">
    <source>
        <dbReference type="ARBA" id="ARBA00022741"/>
    </source>
</evidence>
<dbReference type="PANTHER" id="PTHR47982:SF9">
    <property type="entry name" value="NON-SPECIFIC SERINE_THREONINE PROTEIN KINASE"/>
    <property type="match status" value="1"/>
</dbReference>
<dbReference type="InterPro" id="IPR001245">
    <property type="entry name" value="Ser-Thr/Tyr_kinase_cat_dom"/>
</dbReference>
<comment type="catalytic activity">
    <reaction evidence="13">
        <text>L-seryl-[protein] + ATP = O-phospho-L-seryl-[protein] + ADP + H(+)</text>
        <dbReference type="Rhea" id="RHEA:17989"/>
        <dbReference type="Rhea" id="RHEA-COMP:9863"/>
        <dbReference type="Rhea" id="RHEA-COMP:11604"/>
        <dbReference type="ChEBI" id="CHEBI:15378"/>
        <dbReference type="ChEBI" id="CHEBI:29999"/>
        <dbReference type="ChEBI" id="CHEBI:30616"/>
        <dbReference type="ChEBI" id="CHEBI:83421"/>
        <dbReference type="ChEBI" id="CHEBI:456216"/>
        <dbReference type="EC" id="2.7.11.1"/>
    </reaction>
</comment>
<evidence type="ECO:0000256" key="8">
    <source>
        <dbReference type="ARBA" id="ARBA00022777"/>
    </source>
</evidence>
<evidence type="ECO:0000256" key="5">
    <source>
        <dbReference type="ARBA" id="ARBA00022679"/>
    </source>
</evidence>
<protein>
    <recommendedName>
        <fullName evidence="2">non-specific serine/threonine protein kinase</fullName>
        <ecNumber evidence="2">2.7.11.1</ecNumber>
    </recommendedName>
</protein>
<evidence type="ECO:0000256" key="9">
    <source>
        <dbReference type="ARBA" id="ARBA00022840"/>
    </source>
</evidence>
<feature type="transmembrane region" description="Helical" evidence="15">
    <location>
        <begin position="143"/>
        <end position="167"/>
    </location>
</feature>
<accession>A0A8J5Z5N5</accession>
<feature type="domain" description="Protein kinase" evidence="17">
    <location>
        <begin position="226"/>
        <end position="546"/>
    </location>
</feature>
<keyword evidence="6 15" id="KW-0812">Transmembrane</keyword>
<keyword evidence="8" id="KW-0418">Kinase</keyword>
<comment type="caution">
    <text evidence="18">The sequence shown here is derived from an EMBL/GenBank/DDBJ whole genome shotgun (WGS) entry which is preliminary data.</text>
</comment>
<evidence type="ECO:0000256" key="16">
    <source>
        <dbReference type="SAM" id="SignalP"/>
    </source>
</evidence>
<dbReference type="OrthoDB" id="1866267at2759"/>
<gene>
    <name evidence="18" type="ORF">CXB51_012359</name>
</gene>
<dbReference type="Proteomes" id="UP000701853">
    <property type="component" value="Chromosome 5"/>
</dbReference>
<dbReference type="InterPro" id="IPR047117">
    <property type="entry name" value="PERK1-13-like"/>
</dbReference>
<comment type="catalytic activity">
    <reaction evidence="12">
        <text>L-threonyl-[protein] + ATP = O-phospho-L-threonyl-[protein] + ADP + H(+)</text>
        <dbReference type="Rhea" id="RHEA:46608"/>
        <dbReference type="Rhea" id="RHEA-COMP:11060"/>
        <dbReference type="Rhea" id="RHEA-COMP:11605"/>
        <dbReference type="ChEBI" id="CHEBI:15378"/>
        <dbReference type="ChEBI" id="CHEBI:30013"/>
        <dbReference type="ChEBI" id="CHEBI:30616"/>
        <dbReference type="ChEBI" id="CHEBI:61977"/>
        <dbReference type="ChEBI" id="CHEBI:456216"/>
        <dbReference type="EC" id="2.7.11.1"/>
    </reaction>
</comment>
<keyword evidence="16" id="KW-0732">Signal</keyword>
<keyword evidence="11 15" id="KW-0472">Membrane</keyword>
<feature type="binding site" evidence="14">
    <location>
        <position position="254"/>
    </location>
    <ligand>
        <name>ATP</name>
        <dbReference type="ChEBI" id="CHEBI:30616"/>
    </ligand>
</feature>
<evidence type="ECO:0000256" key="1">
    <source>
        <dbReference type="ARBA" id="ARBA00004162"/>
    </source>
</evidence>
<evidence type="ECO:0000313" key="18">
    <source>
        <dbReference type="EMBL" id="KAG8494953.1"/>
    </source>
</evidence>
<sequence>MLLFWWQRLPLLLLIQLFQPNCLCHKLFTEALLICKNTVCTPQQTNSRFGKFPCLRQWAYVNCYRPEDADVVSLIPGISRISLPSRLTQLLSFAPKFIPSYSQEKPFKSRHGRVAAASVDGENGVPTLTPLQTADKKPRKQTFAAIIGCISAALLVLIILVLVYICLMRVKRLMRRTSGTESSMPSTVELERANTSHYAAGAPSPIYAQNLKQITMSELEHATHNFSQSNVIGEGRFGLVHKGLLQDGTLVAIKRYLNTQVHFFLHEVKHLFRTDAGEQLKMFGFKLCFSVDLNLRVCITGNHDYVCLDSMQIKQIAQVRHRNLVKLVGYCEDNLQQFLVYDYIPNGNVGNHLYDYEGSPTGKLNMRQRLLIALGAAKGLEHLHSMAPPLLHMHFRSSNVLLDENFTAKVSDYGLSKLLSEDQFYASSSAIDCFLDPELYSSKRFSVQSDIYSYGVFLLELISGREAICRDPSNLETTLIMQAKDSKDISSFVDKTLGGKSMRGAKQVVDLALQCVDIRPRRPLMRSIVEELERIQETEIGGLPFEAGEEIGDVTLGSELFK</sequence>
<evidence type="ECO:0000256" key="12">
    <source>
        <dbReference type="ARBA" id="ARBA00047899"/>
    </source>
</evidence>
<proteinExistence type="predicted"/>
<comment type="subcellular location">
    <subcellularLocation>
        <location evidence="1">Cell membrane</location>
        <topology evidence="1">Single-pass membrane protein</topology>
    </subcellularLocation>
</comment>
<dbReference type="AlphaFoldDB" id="A0A8J5Z5N5"/>
<dbReference type="Gene3D" id="3.30.200.20">
    <property type="entry name" value="Phosphorylase Kinase, domain 1"/>
    <property type="match status" value="2"/>
</dbReference>
<dbReference type="Pfam" id="PF07714">
    <property type="entry name" value="PK_Tyr_Ser-Thr"/>
    <property type="match status" value="1"/>
</dbReference>
<evidence type="ECO:0000256" key="6">
    <source>
        <dbReference type="ARBA" id="ARBA00022692"/>
    </source>
</evidence>
<evidence type="ECO:0000256" key="2">
    <source>
        <dbReference type="ARBA" id="ARBA00012513"/>
    </source>
</evidence>
<feature type="signal peptide" evidence="16">
    <location>
        <begin position="1"/>
        <end position="24"/>
    </location>
</feature>
<evidence type="ECO:0000256" key="15">
    <source>
        <dbReference type="SAM" id="Phobius"/>
    </source>
</evidence>
<dbReference type="EC" id="2.7.11.1" evidence="2"/>
<evidence type="ECO:0000256" key="10">
    <source>
        <dbReference type="ARBA" id="ARBA00022989"/>
    </source>
</evidence>
<evidence type="ECO:0000256" key="14">
    <source>
        <dbReference type="PROSITE-ProRule" id="PRU10141"/>
    </source>
</evidence>
<dbReference type="PANTHER" id="PTHR47982">
    <property type="entry name" value="PROLINE-RICH RECEPTOR-LIKE PROTEIN KINASE PERK4"/>
    <property type="match status" value="1"/>
</dbReference>
<dbReference type="InterPro" id="IPR017441">
    <property type="entry name" value="Protein_kinase_ATP_BS"/>
</dbReference>
<dbReference type="SUPFAM" id="SSF56112">
    <property type="entry name" value="Protein kinase-like (PK-like)"/>
    <property type="match status" value="1"/>
</dbReference>
<evidence type="ECO:0000256" key="3">
    <source>
        <dbReference type="ARBA" id="ARBA00022475"/>
    </source>
</evidence>
<keyword evidence="7 14" id="KW-0547">Nucleotide-binding</keyword>
<evidence type="ECO:0000313" key="19">
    <source>
        <dbReference type="Proteomes" id="UP000701853"/>
    </source>
</evidence>
<keyword evidence="3" id="KW-1003">Cell membrane</keyword>
<dbReference type="PROSITE" id="PS50011">
    <property type="entry name" value="PROTEIN_KINASE_DOM"/>
    <property type="match status" value="1"/>
</dbReference>
<keyword evidence="9 14" id="KW-0067">ATP-binding</keyword>
<reference evidence="18 19" key="1">
    <citation type="journal article" date="2021" name="bioRxiv">
        <title>The Gossypium anomalum genome as a resource for cotton improvement and evolutionary analysis of hybrid incompatibility.</title>
        <authorList>
            <person name="Grover C.E."/>
            <person name="Yuan D."/>
            <person name="Arick M.A."/>
            <person name="Miller E.R."/>
            <person name="Hu G."/>
            <person name="Peterson D.G."/>
            <person name="Wendel J.F."/>
            <person name="Udall J.A."/>
        </authorList>
    </citation>
    <scope>NUCLEOTIDE SEQUENCE [LARGE SCALE GENOMIC DNA]</scope>
    <source>
        <strain evidence="18">JFW-Udall</strain>
        <tissue evidence="18">Leaf</tissue>
    </source>
</reference>
<dbReference type="Gene3D" id="1.10.510.10">
    <property type="entry name" value="Transferase(Phosphotransferase) domain 1"/>
    <property type="match status" value="1"/>
</dbReference>
<dbReference type="GO" id="GO:0005886">
    <property type="term" value="C:plasma membrane"/>
    <property type="evidence" value="ECO:0007669"/>
    <property type="project" value="UniProtKB-SubCell"/>
</dbReference>
<keyword evidence="19" id="KW-1185">Reference proteome</keyword>
<keyword evidence="10 15" id="KW-1133">Transmembrane helix</keyword>
<name>A0A8J5Z5N5_9ROSI</name>
<feature type="chain" id="PRO_5035265788" description="non-specific serine/threonine protein kinase" evidence="16">
    <location>
        <begin position="25"/>
        <end position="562"/>
    </location>
</feature>
<keyword evidence="4" id="KW-0723">Serine/threonine-protein kinase</keyword>
<evidence type="ECO:0000256" key="11">
    <source>
        <dbReference type="ARBA" id="ARBA00023136"/>
    </source>
</evidence>